<proteinExistence type="predicted"/>
<name>A0A5K3F3Y3_MESCO</name>
<dbReference type="AlphaFoldDB" id="A0A5K3F3Y3"/>
<dbReference type="WBParaSite" id="MCU_004725-RA">
    <property type="protein sequence ID" value="MCU_004725-RA"/>
    <property type="gene ID" value="MCU_004725"/>
</dbReference>
<protein>
    <submittedName>
        <fullName evidence="1">Fibronectin type-III domain-containing protein</fullName>
    </submittedName>
</protein>
<accession>A0A5K3F3Y3</accession>
<evidence type="ECO:0000313" key="1">
    <source>
        <dbReference type="WBParaSite" id="MCU_004725-RA"/>
    </source>
</evidence>
<reference evidence="1" key="1">
    <citation type="submission" date="2019-11" db="UniProtKB">
        <authorList>
            <consortium name="WormBaseParasite"/>
        </authorList>
    </citation>
    <scope>IDENTIFICATION</scope>
</reference>
<organism evidence="1">
    <name type="scientific">Mesocestoides corti</name>
    <name type="common">Flatworm</name>
    <dbReference type="NCBI Taxonomy" id="53468"/>
    <lineage>
        <taxon>Eukaryota</taxon>
        <taxon>Metazoa</taxon>
        <taxon>Spiralia</taxon>
        <taxon>Lophotrochozoa</taxon>
        <taxon>Platyhelminthes</taxon>
        <taxon>Cestoda</taxon>
        <taxon>Eucestoda</taxon>
        <taxon>Cyclophyllidea</taxon>
        <taxon>Mesocestoididae</taxon>
        <taxon>Mesocestoides</taxon>
    </lineage>
</organism>
<sequence length="905" mass="98781">MPSGRIKKTDLKLQKNKNFPRNQFRTMLQFQGAIVGFIQFRSPIFKMDDSLNILVKVTSVLNCLCTEPIGHLLIAWPASAPEKTAAHREAFVAELDRRMHQRVRIGGLTKATLYPGQQREGKIWRYVPGKSSIRVSNDDASIVCGGHRQVCPNWPPHLVPRVDLVVKRSCRHYTTVTRVGGGGDDETELILHVPELQPGSVVRAFGLWHFEGRFLEPSILTSWGGACQYAVPVDGHTSGLECSPVADNALNLALLTLFTKSEAAGSNDTEAALLAEGAIEALRGCLNKTAPVPRTVDLASQFIHLREHARPAHFTLRILTTADLVDAETPAWLEADNRVNLSDRPLQLFKSPSTSPVILIGRLGRQPGTGVLTVGPVFPQPSSVSIPLVLIDNPTLTRPMFNDLVLIPRPRLLVNDAFETPQVAFAFGRSLPTIPRRLIICDSVPRRISPTATGVNPARPNLLAEDSQSMVVVEDEAEPAILLRFVSPLSPELDSFSVKYESSLAQSHSLSTKELRCEEALWAYSSGVFNVGTRLHLRGGAPEVVEEPSGLPLSSSCHHLVGIYQWRVLSVCEVHSLLENLAGQHQQARISLQGYIVKQKIHPPSNGKQRASIWLIDRYSLDTTASAPLRIDFFSSEKAEDLARLPTLTHVGLFKVRVVSNGDAYRLVVPLSPNRFQISPNGLCSYFHPHCRRLATADSSATIGPLPVCRICQARQQTKIQPEAGLAATLDLLCDEKPVKVCFVHIVKCLEFNVAPTPKYVRILLKLLVSDGSANAIASFNSDLMDANQTTMLTAASESHMPSMASTSCQLQISPACLRCVSSLLGLGESITSQLITHLAIASGAPADEGGDPVRIGLRSWLSSPGFLRSVFLTLAVDPSASYSRPCWRLRTAAIGSEIRLTASP</sequence>